<feature type="transmembrane region" description="Helical" evidence="6">
    <location>
        <begin position="333"/>
        <end position="360"/>
    </location>
</feature>
<feature type="transmembrane region" description="Helical" evidence="6">
    <location>
        <begin position="289"/>
        <end position="313"/>
    </location>
</feature>
<protein>
    <submittedName>
        <fullName evidence="9">ABC transporter permease</fullName>
    </submittedName>
</protein>
<feature type="transmembrane region" description="Helical" evidence="6">
    <location>
        <begin position="385"/>
        <end position="407"/>
    </location>
</feature>
<dbReference type="Pfam" id="PF12704">
    <property type="entry name" value="MacB_PCD"/>
    <property type="match status" value="1"/>
</dbReference>
<evidence type="ECO:0000256" key="1">
    <source>
        <dbReference type="ARBA" id="ARBA00004651"/>
    </source>
</evidence>
<dbReference type="GO" id="GO:0005886">
    <property type="term" value="C:plasma membrane"/>
    <property type="evidence" value="ECO:0007669"/>
    <property type="project" value="UniProtKB-SubCell"/>
</dbReference>
<evidence type="ECO:0000259" key="7">
    <source>
        <dbReference type="Pfam" id="PF02687"/>
    </source>
</evidence>
<keyword evidence="2" id="KW-1003">Cell membrane</keyword>
<dbReference type="RefSeq" id="WP_168835529.1">
    <property type="nucleotide sequence ID" value="NZ_JABAIK010000004.1"/>
</dbReference>
<evidence type="ECO:0000256" key="4">
    <source>
        <dbReference type="ARBA" id="ARBA00022989"/>
    </source>
</evidence>
<keyword evidence="10" id="KW-1185">Reference proteome</keyword>
<keyword evidence="5 6" id="KW-0472">Membrane</keyword>
<evidence type="ECO:0000313" key="9">
    <source>
        <dbReference type="EMBL" id="NLS12426.1"/>
    </source>
</evidence>
<dbReference type="AlphaFoldDB" id="A0A7X8TPG9"/>
<evidence type="ECO:0000256" key="6">
    <source>
        <dbReference type="SAM" id="Phobius"/>
    </source>
</evidence>
<accession>A0A7X8TPG9</accession>
<evidence type="ECO:0000256" key="5">
    <source>
        <dbReference type="ARBA" id="ARBA00023136"/>
    </source>
</evidence>
<dbReference type="Proteomes" id="UP000535589">
    <property type="component" value="Unassembled WGS sequence"/>
</dbReference>
<evidence type="ECO:0000313" key="10">
    <source>
        <dbReference type="Proteomes" id="UP000535589"/>
    </source>
</evidence>
<dbReference type="InterPro" id="IPR003838">
    <property type="entry name" value="ABC3_permease_C"/>
</dbReference>
<name>A0A7X8TPG9_9VIBR</name>
<dbReference type="PANTHER" id="PTHR43738:SF2">
    <property type="entry name" value="ABC TRANSPORTER PERMEASE"/>
    <property type="match status" value="1"/>
</dbReference>
<proteinExistence type="predicted"/>
<comment type="subcellular location">
    <subcellularLocation>
        <location evidence="1">Cell membrane</location>
        <topology evidence="1">Multi-pass membrane protein</topology>
    </subcellularLocation>
</comment>
<feature type="domain" description="ABC3 transporter permease C-terminal" evidence="7">
    <location>
        <begin position="293"/>
        <end position="410"/>
    </location>
</feature>
<dbReference type="InterPro" id="IPR051125">
    <property type="entry name" value="ABC-4/HrtB_transporter"/>
</dbReference>
<dbReference type="EMBL" id="JABAIK010000004">
    <property type="protein sequence ID" value="NLS12426.1"/>
    <property type="molecule type" value="Genomic_DNA"/>
</dbReference>
<reference evidence="9 10" key="1">
    <citation type="submission" date="2020-04" db="EMBL/GenBank/DDBJ databases">
        <title>Vibrio sp. SM6, a novel species isolated from seawater.</title>
        <authorList>
            <person name="Wang X."/>
        </authorList>
    </citation>
    <scope>NUCLEOTIDE SEQUENCE [LARGE SCALE GENOMIC DNA]</scope>
    <source>
        <strain evidence="9 10">SM6</strain>
    </source>
</reference>
<evidence type="ECO:0000259" key="8">
    <source>
        <dbReference type="Pfam" id="PF12704"/>
    </source>
</evidence>
<gene>
    <name evidence="9" type="ORF">HGP28_05875</name>
</gene>
<keyword evidence="4 6" id="KW-1133">Transmembrane helix</keyword>
<dbReference type="PANTHER" id="PTHR43738">
    <property type="entry name" value="ABC TRANSPORTER, MEMBRANE PROTEIN"/>
    <property type="match status" value="1"/>
</dbReference>
<feature type="transmembrane region" description="Helical" evidence="6">
    <location>
        <begin position="17"/>
        <end position="36"/>
    </location>
</feature>
<evidence type="ECO:0000256" key="3">
    <source>
        <dbReference type="ARBA" id="ARBA00022692"/>
    </source>
</evidence>
<evidence type="ECO:0000256" key="2">
    <source>
        <dbReference type="ARBA" id="ARBA00022475"/>
    </source>
</evidence>
<sequence length="419" mass="45550">MISLRKLTWRSLANRRASVWLCIATVAISVMLLLAVERIRTQTKTSFTQAVSGTDLIVGARSGQLNLLLYSVFRLGDATNNLDWQSYKMLQNHPSVAWTIPISLGDSHRGYRVVGTSQSYFDHFRYGAKQSLRFAQGSGIDGLFDTVIGAEVAKKLGYQIGDRIVVAHGLADVSFSRHDTLPFVISGILAPTGTPVDHSVHVSLEAIEAIHVGWESGAKLGPTPSADALKAQQFEPKSITAVLVGLKSRLHAFRLQREINQYAPEALSAIMPGIALQQLWQMLALAETALLAVSMLVVVAGLLGMLATLLSGLRERRREMAILRAMGARPYHLVGLLVGEASLLTFAGCAFGTIGFYAAMSLAQWPIEQLIGVRLTLSLPSMMEWTILLLVFTLGTLIGLIPALSAYRQSLSDGMNIRI</sequence>
<dbReference type="InterPro" id="IPR025857">
    <property type="entry name" value="MacB_PCD"/>
</dbReference>
<keyword evidence="3 6" id="KW-0812">Transmembrane</keyword>
<dbReference type="Pfam" id="PF02687">
    <property type="entry name" value="FtsX"/>
    <property type="match status" value="1"/>
</dbReference>
<organism evidence="9 10">
    <name type="scientific">Vibrio agarilyticus</name>
    <dbReference type="NCBI Taxonomy" id="2726741"/>
    <lineage>
        <taxon>Bacteria</taxon>
        <taxon>Pseudomonadati</taxon>
        <taxon>Pseudomonadota</taxon>
        <taxon>Gammaproteobacteria</taxon>
        <taxon>Vibrionales</taxon>
        <taxon>Vibrionaceae</taxon>
        <taxon>Vibrio</taxon>
    </lineage>
</organism>
<comment type="caution">
    <text evidence="9">The sequence shown here is derived from an EMBL/GenBank/DDBJ whole genome shotgun (WGS) entry which is preliminary data.</text>
</comment>
<feature type="domain" description="MacB-like periplasmic core" evidence="8">
    <location>
        <begin position="21"/>
        <end position="209"/>
    </location>
</feature>